<feature type="domain" description="Pseudouridine synthase I TruA alpha/beta" evidence="6">
    <location>
        <begin position="8"/>
        <end position="105"/>
    </location>
</feature>
<evidence type="ECO:0000256" key="1">
    <source>
        <dbReference type="ARBA" id="ARBA00009375"/>
    </source>
</evidence>
<evidence type="ECO:0000256" key="3">
    <source>
        <dbReference type="ARBA" id="ARBA00023235"/>
    </source>
</evidence>
<keyword evidence="2 4" id="KW-0819">tRNA processing</keyword>
<accession>A0ABY4P9J7</accession>
<dbReference type="RefSeq" id="WP_249514652.1">
    <property type="nucleotide sequence ID" value="NZ_CP093366.1"/>
</dbReference>
<evidence type="ECO:0000313" key="7">
    <source>
        <dbReference type="EMBL" id="UQS82384.1"/>
    </source>
</evidence>
<evidence type="ECO:0000313" key="8">
    <source>
        <dbReference type="Proteomes" id="UP000831495"/>
    </source>
</evidence>
<dbReference type="InterPro" id="IPR001406">
    <property type="entry name" value="PsdUridine_synth_TruA"/>
</dbReference>
<dbReference type="PANTHER" id="PTHR11142">
    <property type="entry name" value="PSEUDOURIDYLATE SYNTHASE"/>
    <property type="match status" value="1"/>
</dbReference>
<organism evidence="7 8">
    <name type="scientific">Bombilactobacillus folatiphilus</name>
    <dbReference type="NCBI Taxonomy" id="2923362"/>
    <lineage>
        <taxon>Bacteria</taxon>
        <taxon>Bacillati</taxon>
        <taxon>Bacillota</taxon>
        <taxon>Bacilli</taxon>
        <taxon>Lactobacillales</taxon>
        <taxon>Lactobacillaceae</taxon>
        <taxon>Bombilactobacillus</taxon>
    </lineage>
</organism>
<comment type="function">
    <text evidence="4">Formation of pseudouridine at positions 38, 39 and 40 in the anticodon stem and loop of transfer RNAs.</text>
</comment>
<dbReference type="InterPro" id="IPR020097">
    <property type="entry name" value="PsdUridine_synth_TruA_a/b_dom"/>
</dbReference>
<dbReference type="EMBL" id="CP093366">
    <property type="protein sequence ID" value="UQS82384.1"/>
    <property type="molecule type" value="Genomic_DNA"/>
</dbReference>
<dbReference type="EC" id="5.4.99.12" evidence="4"/>
<keyword evidence="3 4" id="KW-0413">Isomerase</keyword>
<protein>
    <recommendedName>
        <fullName evidence="4">tRNA pseudouridine synthase A</fullName>
        <ecNumber evidence="4">5.4.99.12</ecNumber>
    </recommendedName>
    <alternativeName>
        <fullName evidence="4">tRNA pseudouridine(38-40) synthase</fullName>
    </alternativeName>
    <alternativeName>
        <fullName evidence="4">tRNA pseudouridylate synthase I</fullName>
    </alternativeName>
    <alternativeName>
        <fullName evidence="4">tRNA-uridine isomerase I</fullName>
    </alternativeName>
</protein>
<proteinExistence type="inferred from homology"/>
<dbReference type="InterPro" id="IPR020103">
    <property type="entry name" value="PsdUridine_synth_cat_dom_sf"/>
</dbReference>
<comment type="caution">
    <text evidence="4">Lacks conserved residue(s) required for the propagation of feature annotation.</text>
</comment>
<gene>
    <name evidence="4 7" type="primary">truA</name>
    <name evidence="7" type="ORF">MOO45_01470</name>
</gene>
<evidence type="ECO:0000259" key="6">
    <source>
        <dbReference type="Pfam" id="PF01416"/>
    </source>
</evidence>
<sequence length="249" mass="28162">MTTYKITMAYDGTNYHGFARQPHLATIQGTVERALLKMSKGLPVEVVGSGRTDAGVHALGQVISFNYPGNISADKMVKALNSLMPLDILFKQATIVPADFNARFDTVSKIYEYRVSLDYYTDPFDRLYTGHYSYSIDLDLIKIALQDVVGVHDFTSFEASGGVIKDKVREIYQAEVVPLSDKHQIIFLFHGNGFLYNMVRIMVAVLLEIGSGRRAVHDFRRLYQVKDRQQARWTAPASGLYLKQVFYDN</sequence>
<comment type="catalytic activity">
    <reaction evidence="4 5">
        <text>uridine(38/39/40) in tRNA = pseudouridine(38/39/40) in tRNA</text>
        <dbReference type="Rhea" id="RHEA:22376"/>
        <dbReference type="Rhea" id="RHEA-COMP:10085"/>
        <dbReference type="Rhea" id="RHEA-COMP:10087"/>
        <dbReference type="ChEBI" id="CHEBI:65314"/>
        <dbReference type="ChEBI" id="CHEBI:65315"/>
        <dbReference type="EC" id="5.4.99.12"/>
    </reaction>
</comment>
<feature type="domain" description="Pseudouridine synthase I TruA alpha/beta" evidence="6">
    <location>
        <begin position="144"/>
        <end position="248"/>
    </location>
</feature>
<reference evidence="7" key="1">
    <citation type="journal article" date="2022" name="Int. J. Syst. Evol. Microbiol.">
        <title>Apilactobacillus apisilvae sp. nov., Nicolia spurrieriana gen. nov. sp. nov., Bombilactobacillus folatiphilus sp. nov. and Bombilactobacillus thymidiniphilus sp. nov., four new lactic acid bacterial isolates from stingless bees Tetragonula carbonaria and Austroplebeia australis.</title>
        <authorList>
            <person name="Oliphant S.A."/>
            <person name="Watson-Haigh N.S."/>
            <person name="Sumby K.M."/>
            <person name="Gardner J."/>
            <person name="Groom S."/>
            <person name="Jiranek V."/>
        </authorList>
    </citation>
    <scope>NUCLEOTIDE SEQUENCE</scope>
    <source>
        <strain evidence="7">SG4_D2</strain>
    </source>
</reference>
<comment type="similarity">
    <text evidence="1 4 5">Belongs to the tRNA pseudouridine synthase TruA family.</text>
</comment>
<dbReference type="HAMAP" id="MF_00171">
    <property type="entry name" value="TruA"/>
    <property type="match status" value="1"/>
</dbReference>
<dbReference type="SUPFAM" id="SSF55120">
    <property type="entry name" value="Pseudouridine synthase"/>
    <property type="match status" value="1"/>
</dbReference>
<dbReference type="Gene3D" id="3.30.70.660">
    <property type="entry name" value="Pseudouridine synthase I, catalytic domain, C-terminal subdomain"/>
    <property type="match status" value="1"/>
</dbReference>
<dbReference type="InterPro" id="IPR020094">
    <property type="entry name" value="TruA/RsuA/RluB/E/F_N"/>
</dbReference>
<dbReference type="PIRSF" id="PIRSF001430">
    <property type="entry name" value="tRNA_psdUrid_synth"/>
    <property type="match status" value="1"/>
</dbReference>
<dbReference type="InterPro" id="IPR020095">
    <property type="entry name" value="PsdUridine_synth_TruA_C"/>
</dbReference>
<evidence type="ECO:0000256" key="4">
    <source>
        <dbReference type="HAMAP-Rule" id="MF_00171"/>
    </source>
</evidence>
<dbReference type="NCBIfam" id="TIGR00071">
    <property type="entry name" value="hisT_truA"/>
    <property type="match status" value="1"/>
</dbReference>
<dbReference type="GO" id="GO:0160147">
    <property type="term" value="F:tRNA pseudouridine(38-40) synthase activity"/>
    <property type="evidence" value="ECO:0007669"/>
    <property type="project" value="UniProtKB-EC"/>
</dbReference>
<dbReference type="Proteomes" id="UP000831495">
    <property type="component" value="Chromosome"/>
</dbReference>
<comment type="subunit">
    <text evidence="4">Homodimer.</text>
</comment>
<evidence type="ECO:0000256" key="5">
    <source>
        <dbReference type="RuleBase" id="RU003792"/>
    </source>
</evidence>
<evidence type="ECO:0000256" key="2">
    <source>
        <dbReference type="ARBA" id="ARBA00022694"/>
    </source>
</evidence>
<name>A0ABY4P9J7_9LACO</name>
<feature type="active site" description="Nucleophile" evidence="4">
    <location>
        <position position="53"/>
    </location>
</feature>
<feature type="binding site" evidence="4">
    <location>
        <position position="111"/>
    </location>
    <ligand>
        <name>substrate</name>
    </ligand>
</feature>
<dbReference type="PANTHER" id="PTHR11142:SF0">
    <property type="entry name" value="TRNA PSEUDOURIDINE SYNTHASE-LIKE 1"/>
    <property type="match status" value="1"/>
</dbReference>
<keyword evidence="8" id="KW-1185">Reference proteome</keyword>
<dbReference type="CDD" id="cd02570">
    <property type="entry name" value="PseudoU_synth_EcTruA"/>
    <property type="match status" value="1"/>
</dbReference>
<dbReference type="Pfam" id="PF01416">
    <property type="entry name" value="PseudoU_synth_1"/>
    <property type="match status" value="2"/>
</dbReference>
<dbReference type="Gene3D" id="3.30.70.580">
    <property type="entry name" value="Pseudouridine synthase I, catalytic domain, N-terminal subdomain"/>
    <property type="match status" value="1"/>
</dbReference>